<name>A0ABW1NP35_9ACTN</name>
<dbReference type="PROSITE" id="PS50943">
    <property type="entry name" value="HTH_CROC1"/>
    <property type="match status" value="1"/>
</dbReference>
<dbReference type="Pfam" id="PF17765">
    <property type="entry name" value="MLTR_LBD"/>
    <property type="match status" value="1"/>
</dbReference>
<accession>A0ABW1NP35</accession>
<dbReference type="EMBL" id="JBHSRF010000050">
    <property type="protein sequence ID" value="MFC6084831.1"/>
    <property type="molecule type" value="Genomic_DNA"/>
</dbReference>
<comment type="caution">
    <text evidence="2">The sequence shown here is derived from an EMBL/GenBank/DDBJ whole genome shotgun (WGS) entry which is preliminary data.</text>
</comment>
<evidence type="ECO:0000313" key="3">
    <source>
        <dbReference type="Proteomes" id="UP001596137"/>
    </source>
</evidence>
<dbReference type="InterPro" id="IPR041413">
    <property type="entry name" value="MLTR_LBD"/>
</dbReference>
<feature type="domain" description="HTH cro/C1-type" evidence="1">
    <location>
        <begin position="31"/>
        <end position="84"/>
    </location>
</feature>
<dbReference type="RefSeq" id="WP_380758310.1">
    <property type="nucleotide sequence ID" value="NZ_JBHSRF010000050.1"/>
</dbReference>
<evidence type="ECO:0000313" key="2">
    <source>
        <dbReference type="EMBL" id="MFC6084831.1"/>
    </source>
</evidence>
<dbReference type="PANTHER" id="PTHR35010">
    <property type="entry name" value="BLL4672 PROTEIN-RELATED"/>
    <property type="match status" value="1"/>
</dbReference>
<dbReference type="SUPFAM" id="SSF47413">
    <property type="entry name" value="lambda repressor-like DNA-binding domains"/>
    <property type="match status" value="1"/>
</dbReference>
<dbReference type="PANTHER" id="PTHR35010:SF2">
    <property type="entry name" value="BLL4672 PROTEIN"/>
    <property type="match status" value="1"/>
</dbReference>
<dbReference type="InterPro" id="IPR010982">
    <property type="entry name" value="Lambda_DNA-bd_dom_sf"/>
</dbReference>
<organism evidence="2 3">
    <name type="scientific">Sphaerisporangium aureirubrum</name>
    <dbReference type="NCBI Taxonomy" id="1544736"/>
    <lineage>
        <taxon>Bacteria</taxon>
        <taxon>Bacillati</taxon>
        <taxon>Actinomycetota</taxon>
        <taxon>Actinomycetes</taxon>
        <taxon>Streptosporangiales</taxon>
        <taxon>Streptosporangiaceae</taxon>
        <taxon>Sphaerisporangium</taxon>
    </lineage>
</organism>
<sequence length="291" mass="32023">MGHGTEEVTPFLKTRRAALDAAALGLPDGPARRRVRGLRREEVAQLAGISVDYYTRIEQGRAPSISDSVVDAVARALRLTPDEHAYLRNITLPHRYAETTCCTADGPAARITRPTVRPQILELLEAMDDTVPAVVFGPGLDILAWNRLAARISFDYDTLPERDLNSARLIFLHPDARTLYPDWPDVAAEAVATLRGEVGHYPDLFQVHSVICDLQEASPEFRALWDTQSVLEGNHGTKRIRNPEVGELVLTYESLSLSGDPGQRLCTDTAPRGSVTEERLRTLASRVGVPG</sequence>
<dbReference type="Proteomes" id="UP001596137">
    <property type="component" value="Unassembled WGS sequence"/>
</dbReference>
<dbReference type="Pfam" id="PF13560">
    <property type="entry name" value="HTH_31"/>
    <property type="match status" value="1"/>
</dbReference>
<dbReference type="SMART" id="SM00530">
    <property type="entry name" value="HTH_XRE"/>
    <property type="match status" value="1"/>
</dbReference>
<evidence type="ECO:0000259" key="1">
    <source>
        <dbReference type="PROSITE" id="PS50943"/>
    </source>
</evidence>
<gene>
    <name evidence="2" type="ORF">ACFP1K_26965</name>
</gene>
<dbReference type="Gene3D" id="1.10.260.40">
    <property type="entry name" value="lambda repressor-like DNA-binding domains"/>
    <property type="match status" value="1"/>
</dbReference>
<dbReference type="Gene3D" id="3.30.450.180">
    <property type="match status" value="1"/>
</dbReference>
<keyword evidence="3" id="KW-1185">Reference proteome</keyword>
<dbReference type="CDD" id="cd00093">
    <property type="entry name" value="HTH_XRE"/>
    <property type="match status" value="1"/>
</dbReference>
<protein>
    <submittedName>
        <fullName evidence="2">Helix-turn-helix transcriptional regulator</fullName>
    </submittedName>
</protein>
<dbReference type="InterPro" id="IPR001387">
    <property type="entry name" value="Cro/C1-type_HTH"/>
</dbReference>
<reference evidence="3" key="1">
    <citation type="journal article" date="2019" name="Int. J. Syst. Evol. Microbiol.">
        <title>The Global Catalogue of Microorganisms (GCM) 10K type strain sequencing project: providing services to taxonomists for standard genome sequencing and annotation.</title>
        <authorList>
            <consortium name="The Broad Institute Genomics Platform"/>
            <consortium name="The Broad Institute Genome Sequencing Center for Infectious Disease"/>
            <person name="Wu L."/>
            <person name="Ma J."/>
        </authorList>
    </citation>
    <scope>NUCLEOTIDE SEQUENCE [LARGE SCALE GENOMIC DNA]</scope>
    <source>
        <strain evidence="3">JCM 30346</strain>
    </source>
</reference>
<proteinExistence type="predicted"/>